<evidence type="ECO:0000313" key="1">
    <source>
        <dbReference type="EMBL" id="CAG8695135.1"/>
    </source>
</evidence>
<protein>
    <submittedName>
        <fullName evidence="1">7235_t:CDS:1</fullName>
    </submittedName>
</protein>
<evidence type="ECO:0000313" key="2">
    <source>
        <dbReference type="Proteomes" id="UP000789525"/>
    </source>
</evidence>
<dbReference type="EMBL" id="CAJVPT010030674">
    <property type="protein sequence ID" value="CAG8695135.1"/>
    <property type="molecule type" value="Genomic_DNA"/>
</dbReference>
<proteinExistence type="predicted"/>
<organism evidence="1 2">
    <name type="scientific">Acaulospora colombiana</name>
    <dbReference type="NCBI Taxonomy" id="27376"/>
    <lineage>
        <taxon>Eukaryota</taxon>
        <taxon>Fungi</taxon>
        <taxon>Fungi incertae sedis</taxon>
        <taxon>Mucoromycota</taxon>
        <taxon>Glomeromycotina</taxon>
        <taxon>Glomeromycetes</taxon>
        <taxon>Diversisporales</taxon>
        <taxon>Acaulosporaceae</taxon>
        <taxon>Acaulospora</taxon>
    </lineage>
</organism>
<comment type="caution">
    <text evidence="1">The sequence shown here is derived from an EMBL/GenBank/DDBJ whole genome shotgun (WGS) entry which is preliminary data.</text>
</comment>
<gene>
    <name evidence="1" type="ORF">ACOLOM_LOCUS9996</name>
</gene>
<keyword evidence="2" id="KW-1185">Reference proteome</keyword>
<dbReference type="Proteomes" id="UP000789525">
    <property type="component" value="Unassembled WGS sequence"/>
</dbReference>
<sequence length="59" mass="6481">ILPTPIMHFQIQPYDARVACPVTYLIVLGGGQQLSEVGSSVSQQKRLIIEFGIKNLNVV</sequence>
<reference evidence="1" key="1">
    <citation type="submission" date="2021-06" db="EMBL/GenBank/DDBJ databases">
        <authorList>
            <person name="Kallberg Y."/>
            <person name="Tangrot J."/>
            <person name="Rosling A."/>
        </authorList>
    </citation>
    <scope>NUCLEOTIDE SEQUENCE</scope>
    <source>
        <strain evidence="1">CL356</strain>
    </source>
</reference>
<name>A0ACA9P6T7_9GLOM</name>
<feature type="non-terminal residue" evidence="1">
    <location>
        <position position="1"/>
    </location>
</feature>
<accession>A0ACA9P6T7</accession>